<dbReference type="SUPFAM" id="SSF48208">
    <property type="entry name" value="Six-hairpin glycosidases"/>
    <property type="match status" value="1"/>
</dbReference>
<evidence type="ECO:0000256" key="3">
    <source>
        <dbReference type="ARBA" id="ARBA00012601"/>
    </source>
</evidence>
<name>A0A7W9TNW9_CASDE</name>
<protein>
    <recommendedName>
        <fullName evidence="3">cellulase</fullName>
        <ecNumber evidence="3">3.2.1.4</ecNumber>
    </recommendedName>
</protein>
<comment type="similarity">
    <text evidence="2">Belongs to the glycosyl hydrolase 8 (cellulase D) family.</text>
</comment>
<dbReference type="RefSeq" id="WP_151025473.1">
    <property type="nucleotide sequence ID" value="NZ_JACHIB010000006.1"/>
</dbReference>
<evidence type="ECO:0000256" key="1">
    <source>
        <dbReference type="ARBA" id="ARBA00000966"/>
    </source>
</evidence>
<feature type="signal peptide" evidence="8">
    <location>
        <begin position="1"/>
        <end position="40"/>
    </location>
</feature>
<dbReference type="NCBIfam" id="NF008305">
    <property type="entry name" value="PRK11097.1"/>
    <property type="match status" value="1"/>
</dbReference>
<dbReference type="PRINTS" id="PR00735">
    <property type="entry name" value="GLHYDRLASE8"/>
</dbReference>
<dbReference type="InterPro" id="IPR012341">
    <property type="entry name" value="6hp_glycosidase-like_sf"/>
</dbReference>
<dbReference type="InterPro" id="IPR008928">
    <property type="entry name" value="6-hairpin_glycosidase_sf"/>
</dbReference>
<evidence type="ECO:0000256" key="7">
    <source>
        <dbReference type="ARBA" id="ARBA00023326"/>
    </source>
</evidence>
<dbReference type="AlphaFoldDB" id="A0A7W9TNW9"/>
<comment type="caution">
    <text evidence="9">The sequence shown here is derived from an EMBL/GenBank/DDBJ whole genome shotgun (WGS) entry which is preliminary data.</text>
</comment>
<organism evidence="9 10">
    <name type="scientific">Castellaniella defragrans</name>
    <name type="common">Alcaligenes defragrans</name>
    <dbReference type="NCBI Taxonomy" id="75697"/>
    <lineage>
        <taxon>Bacteria</taxon>
        <taxon>Pseudomonadati</taxon>
        <taxon>Pseudomonadota</taxon>
        <taxon>Betaproteobacteria</taxon>
        <taxon>Burkholderiales</taxon>
        <taxon>Alcaligenaceae</taxon>
        <taxon>Castellaniella</taxon>
    </lineage>
</organism>
<dbReference type="InterPro" id="IPR002037">
    <property type="entry name" value="Glyco_hydro_8"/>
</dbReference>
<feature type="chain" id="PRO_5030793042" description="cellulase" evidence="8">
    <location>
        <begin position="41"/>
        <end position="414"/>
    </location>
</feature>
<sequence>MRPAPSLAHAWRGAARQAWVLRACLACCVCLMLAPAAVRAQGDCMADWPLWQQFKEHFVEPDGRVLNARAGKQQSTSEGQSYAMFFALVAGDRKTFDQLWRWTVDNLAHGQAERRLPAWIWGQDPDSKAWGVMDANSAADADLWFVYALLEAGRLWDDPAYVRQAQALLVLIQAQEVSELPDLGTMLLPGREFFYTPEQGTWRLNPSYLPVFLLRRLQQASPRGPWDRIADNTLRMLRDVAPHGLAPDWTVYRYADQAAGFVPDAQSGATGSYDAIRVYLWAGMTAAQDPLRDALLAALGGMARIVGAAPQGEPPESVDARTGEARGAGPFGFSAALVPYFDALGLAPLREAQQARARALLPQAVQAGALQDFLPYYDFMLSLFGLGWSEGRFQFGPDGRLSVSWEKACSGTSK</sequence>
<evidence type="ECO:0000256" key="5">
    <source>
        <dbReference type="ARBA" id="ARBA00023001"/>
    </source>
</evidence>
<dbReference type="Gene3D" id="1.50.10.10">
    <property type="match status" value="1"/>
</dbReference>
<evidence type="ECO:0000256" key="2">
    <source>
        <dbReference type="ARBA" id="ARBA00009209"/>
    </source>
</evidence>
<dbReference type="Proteomes" id="UP000541136">
    <property type="component" value="Unassembled WGS sequence"/>
</dbReference>
<dbReference type="GO" id="GO:0030245">
    <property type="term" value="P:cellulose catabolic process"/>
    <property type="evidence" value="ECO:0007669"/>
    <property type="project" value="UniProtKB-KW"/>
</dbReference>
<comment type="catalytic activity">
    <reaction evidence="1">
        <text>Endohydrolysis of (1-&gt;4)-beta-D-glucosidic linkages in cellulose, lichenin and cereal beta-D-glucans.</text>
        <dbReference type="EC" id="3.2.1.4"/>
    </reaction>
</comment>
<dbReference type="EMBL" id="JACHIB010000006">
    <property type="protein sequence ID" value="MBB6083308.1"/>
    <property type="molecule type" value="Genomic_DNA"/>
</dbReference>
<accession>A0A7W9TNW9</accession>
<reference evidence="9 10" key="1">
    <citation type="submission" date="2020-08" db="EMBL/GenBank/DDBJ databases">
        <title>Genomic Encyclopedia of Type Strains, Phase IV (KMG-IV): sequencing the most valuable type-strain genomes for metagenomic binning, comparative biology and taxonomic classification.</title>
        <authorList>
            <person name="Goeker M."/>
        </authorList>
    </citation>
    <scope>NUCLEOTIDE SEQUENCE [LARGE SCALE GENOMIC DNA]</scope>
    <source>
        <strain evidence="9 10">DSM 12141</strain>
    </source>
</reference>
<keyword evidence="7" id="KW-0119">Carbohydrate metabolism</keyword>
<dbReference type="GO" id="GO:0008810">
    <property type="term" value="F:cellulase activity"/>
    <property type="evidence" value="ECO:0007669"/>
    <property type="project" value="UniProtKB-EC"/>
</dbReference>
<evidence type="ECO:0000256" key="8">
    <source>
        <dbReference type="SAM" id="SignalP"/>
    </source>
</evidence>
<dbReference type="EC" id="3.2.1.4" evidence="3"/>
<keyword evidence="4 9" id="KW-0378">Hydrolase</keyword>
<dbReference type="Pfam" id="PF01270">
    <property type="entry name" value="Glyco_hydro_8"/>
    <property type="match status" value="1"/>
</dbReference>
<evidence type="ECO:0000256" key="6">
    <source>
        <dbReference type="ARBA" id="ARBA00023295"/>
    </source>
</evidence>
<evidence type="ECO:0000313" key="10">
    <source>
        <dbReference type="Proteomes" id="UP000541136"/>
    </source>
</evidence>
<keyword evidence="7" id="KW-0624">Polysaccharide degradation</keyword>
<evidence type="ECO:0000256" key="4">
    <source>
        <dbReference type="ARBA" id="ARBA00022801"/>
    </source>
</evidence>
<gene>
    <name evidence="9" type="ORF">HNR28_001345</name>
</gene>
<keyword evidence="8" id="KW-0732">Signal</keyword>
<evidence type="ECO:0000313" key="9">
    <source>
        <dbReference type="EMBL" id="MBB6083308.1"/>
    </source>
</evidence>
<keyword evidence="6 9" id="KW-0326">Glycosidase</keyword>
<proteinExistence type="inferred from homology"/>
<keyword evidence="5" id="KW-0136">Cellulose degradation</keyword>